<evidence type="ECO:0000256" key="1">
    <source>
        <dbReference type="SAM" id="MobiDB-lite"/>
    </source>
</evidence>
<organism evidence="2 3">
    <name type="scientific">Dendrothele bispora (strain CBS 962.96)</name>
    <dbReference type="NCBI Taxonomy" id="1314807"/>
    <lineage>
        <taxon>Eukaryota</taxon>
        <taxon>Fungi</taxon>
        <taxon>Dikarya</taxon>
        <taxon>Basidiomycota</taxon>
        <taxon>Agaricomycotina</taxon>
        <taxon>Agaricomycetes</taxon>
        <taxon>Agaricomycetidae</taxon>
        <taxon>Agaricales</taxon>
        <taxon>Agaricales incertae sedis</taxon>
        <taxon>Dendrothele</taxon>
    </lineage>
</organism>
<feature type="compositionally biased region" description="Low complexity" evidence="1">
    <location>
        <begin position="155"/>
        <end position="166"/>
    </location>
</feature>
<feature type="non-terminal residue" evidence="2">
    <location>
        <position position="260"/>
    </location>
</feature>
<gene>
    <name evidence="2" type="ORF">K435DRAFT_874482</name>
</gene>
<feature type="region of interest" description="Disordered" evidence="1">
    <location>
        <begin position="132"/>
        <end position="179"/>
    </location>
</feature>
<sequence>MPPRKTQTAQRSWERSFFQDHPNWERWASGDTSGIYNPGVAKDSQRPKVFCRECLRTEISIIIGQDAQKVDNGLMETARTTEQIEAKIWARPVLSGHTRGRTILRPAGSTLLNHLKSCEYQTEETRQMAISLSAAAQHSSSQPRTPPQKCSSMPSSHIVGISHSSSNLGVQSSAPPSVVQGLSNSNVVSLNSPLIAPISDENQMYPTHLDHDDAISSISGVQSSISPSDSASAELSRPRSRQYHALSRVSSFQVPLWTDE</sequence>
<accession>A0A4S8KWY9</accession>
<evidence type="ECO:0000313" key="2">
    <source>
        <dbReference type="EMBL" id="THU80341.1"/>
    </source>
</evidence>
<protein>
    <submittedName>
        <fullName evidence="2">Uncharacterized protein</fullName>
    </submittedName>
</protein>
<feature type="compositionally biased region" description="Low complexity" evidence="1">
    <location>
        <begin position="219"/>
        <end position="235"/>
    </location>
</feature>
<feature type="region of interest" description="Disordered" evidence="1">
    <location>
        <begin position="219"/>
        <end position="244"/>
    </location>
</feature>
<proteinExistence type="predicted"/>
<feature type="compositionally biased region" description="Low complexity" evidence="1">
    <location>
        <begin position="132"/>
        <end position="141"/>
    </location>
</feature>
<name>A0A4S8KWY9_DENBC</name>
<dbReference type="EMBL" id="ML179914">
    <property type="protein sequence ID" value="THU80341.1"/>
    <property type="molecule type" value="Genomic_DNA"/>
</dbReference>
<evidence type="ECO:0000313" key="3">
    <source>
        <dbReference type="Proteomes" id="UP000297245"/>
    </source>
</evidence>
<keyword evidence="3" id="KW-1185">Reference proteome</keyword>
<reference evidence="2 3" key="1">
    <citation type="journal article" date="2019" name="Nat. Ecol. Evol.">
        <title>Megaphylogeny resolves global patterns of mushroom evolution.</title>
        <authorList>
            <person name="Varga T."/>
            <person name="Krizsan K."/>
            <person name="Foldi C."/>
            <person name="Dima B."/>
            <person name="Sanchez-Garcia M."/>
            <person name="Sanchez-Ramirez S."/>
            <person name="Szollosi G.J."/>
            <person name="Szarkandi J.G."/>
            <person name="Papp V."/>
            <person name="Albert L."/>
            <person name="Andreopoulos W."/>
            <person name="Angelini C."/>
            <person name="Antonin V."/>
            <person name="Barry K.W."/>
            <person name="Bougher N.L."/>
            <person name="Buchanan P."/>
            <person name="Buyck B."/>
            <person name="Bense V."/>
            <person name="Catcheside P."/>
            <person name="Chovatia M."/>
            <person name="Cooper J."/>
            <person name="Damon W."/>
            <person name="Desjardin D."/>
            <person name="Finy P."/>
            <person name="Geml J."/>
            <person name="Haridas S."/>
            <person name="Hughes K."/>
            <person name="Justo A."/>
            <person name="Karasinski D."/>
            <person name="Kautmanova I."/>
            <person name="Kiss B."/>
            <person name="Kocsube S."/>
            <person name="Kotiranta H."/>
            <person name="LaButti K.M."/>
            <person name="Lechner B.E."/>
            <person name="Liimatainen K."/>
            <person name="Lipzen A."/>
            <person name="Lukacs Z."/>
            <person name="Mihaltcheva S."/>
            <person name="Morgado L.N."/>
            <person name="Niskanen T."/>
            <person name="Noordeloos M.E."/>
            <person name="Ohm R.A."/>
            <person name="Ortiz-Santana B."/>
            <person name="Ovrebo C."/>
            <person name="Racz N."/>
            <person name="Riley R."/>
            <person name="Savchenko A."/>
            <person name="Shiryaev A."/>
            <person name="Soop K."/>
            <person name="Spirin V."/>
            <person name="Szebenyi C."/>
            <person name="Tomsovsky M."/>
            <person name="Tulloss R.E."/>
            <person name="Uehling J."/>
            <person name="Grigoriev I.V."/>
            <person name="Vagvolgyi C."/>
            <person name="Papp T."/>
            <person name="Martin F.M."/>
            <person name="Miettinen O."/>
            <person name="Hibbett D.S."/>
            <person name="Nagy L.G."/>
        </authorList>
    </citation>
    <scope>NUCLEOTIDE SEQUENCE [LARGE SCALE GENOMIC DNA]</scope>
    <source>
        <strain evidence="2 3">CBS 962.96</strain>
    </source>
</reference>
<dbReference type="Proteomes" id="UP000297245">
    <property type="component" value="Unassembled WGS sequence"/>
</dbReference>
<dbReference type="AlphaFoldDB" id="A0A4S8KWY9"/>